<evidence type="ECO:0000259" key="3">
    <source>
        <dbReference type="Pfam" id="PF16134"/>
    </source>
</evidence>
<feature type="domain" description="THO complex subunit 2 N-terminal" evidence="3">
    <location>
        <begin position="415"/>
        <end position="502"/>
    </location>
</feature>
<dbReference type="GO" id="GO:0006397">
    <property type="term" value="P:mRNA processing"/>
    <property type="evidence" value="ECO:0007669"/>
    <property type="project" value="InterPro"/>
</dbReference>
<keyword evidence="1" id="KW-0812">Transmembrane</keyword>
<dbReference type="EMBL" id="JACGWK010000011">
    <property type="protein sequence ID" value="KAL0326812.1"/>
    <property type="molecule type" value="Genomic_DNA"/>
</dbReference>
<dbReference type="InterPro" id="IPR021726">
    <property type="entry name" value="THO_THOC2_N"/>
</dbReference>
<dbReference type="GO" id="GO:0006406">
    <property type="term" value="P:mRNA export from nucleus"/>
    <property type="evidence" value="ECO:0007669"/>
    <property type="project" value="InterPro"/>
</dbReference>
<dbReference type="InterPro" id="IPR032302">
    <property type="entry name" value="THOC2_N"/>
</dbReference>
<feature type="transmembrane region" description="Helical" evidence="1">
    <location>
        <begin position="629"/>
        <end position="655"/>
    </location>
</feature>
<organism evidence="4">
    <name type="scientific">Sesamum angustifolium</name>
    <dbReference type="NCBI Taxonomy" id="2727405"/>
    <lineage>
        <taxon>Eukaryota</taxon>
        <taxon>Viridiplantae</taxon>
        <taxon>Streptophyta</taxon>
        <taxon>Embryophyta</taxon>
        <taxon>Tracheophyta</taxon>
        <taxon>Spermatophyta</taxon>
        <taxon>Magnoliopsida</taxon>
        <taxon>eudicotyledons</taxon>
        <taxon>Gunneridae</taxon>
        <taxon>Pentapetalae</taxon>
        <taxon>asterids</taxon>
        <taxon>lamiids</taxon>
        <taxon>Lamiales</taxon>
        <taxon>Pedaliaceae</taxon>
        <taxon>Sesamum</taxon>
    </lineage>
</organism>
<name>A0AAW2M6P6_9LAMI</name>
<reference evidence="4" key="2">
    <citation type="journal article" date="2024" name="Plant">
        <title>Genomic evolution and insights into agronomic trait innovations of Sesamum species.</title>
        <authorList>
            <person name="Miao H."/>
            <person name="Wang L."/>
            <person name="Qu L."/>
            <person name="Liu H."/>
            <person name="Sun Y."/>
            <person name="Le M."/>
            <person name="Wang Q."/>
            <person name="Wei S."/>
            <person name="Zheng Y."/>
            <person name="Lin W."/>
            <person name="Duan Y."/>
            <person name="Cao H."/>
            <person name="Xiong S."/>
            <person name="Wang X."/>
            <person name="Wei L."/>
            <person name="Li C."/>
            <person name="Ma Q."/>
            <person name="Ju M."/>
            <person name="Zhao R."/>
            <person name="Li G."/>
            <person name="Mu C."/>
            <person name="Tian Q."/>
            <person name="Mei H."/>
            <person name="Zhang T."/>
            <person name="Gao T."/>
            <person name="Zhang H."/>
        </authorList>
    </citation>
    <scope>NUCLEOTIDE SEQUENCE</scope>
    <source>
        <strain evidence="4">G01</strain>
    </source>
</reference>
<accession>A0AAW2M6P6</accession>
<dbReference type="PANTHER" id="PTHR21597">
    <property type="entry name" value="THO2 PROTEIN"/>
    <property type="match status" value="1"/>
</dbReference>
<dbReference type="GO" id="GO:0003729">
    <property type="term" value="F:mRNA binding"/>
    <property type="evidence" value="ECO:0007669"/>
    <property type="project" value="TreeGrafter"/>
</dbReference>
<feature type="domain" description="THO complex subunitTHOC2 N-terminal" evidence="2">
    <location>
        <begin position="504"/>
        <end position="579"/>
    </location>
</feature>
<comment type="caution">
    <text evidence="4">The sequence shown here is derived from an EMBL/GenBank/DDBJ whole genome shotgun (WGS) entry which is preliminary data.</text>
</comment>
<proteinExistence type="predicted"/>
<reference evidence="4" key="1">
    <citation type="submission" date="2020-06" db="EMBL/GenBank/DDBJ databases">
        <authorList>
            <person name="Li T."/>
            <person name="Hu X."/>
            <person name="Zhang T."/>
            <person name="Song X."/>
            <person name="Zhang H."/>
            <person name="Dai N."/>
            <person name="Sheng W."/>
            <person name="Hou X."/>
            <person name="Wei L."/>
        </authorList>
    </citation>
    <scope>NUCLEOTIDE SEQUENCE</scope>
    <source>
        <strain evidence="4">G01</strain>
        <tissue evidence="4">Leaf</tissue>
    </source>
</reference>
<dbReference type="Pfam" id="PF11732">
    <property type="entry name" value="Thoc2"/>
    <property type="match status" value="1"/>
</dbReference>
<feature type="transmembrane region" description="Helical" evidence="1">
    <location>
        <begin position="581"/>
        <end position="599"/>
    </location>
</feature>
<evidence type="ECO:0000313" key="4">
    <source>
        <dbReference type="EMBL" id="KAL0326812.1"/>
    </source>
</evidence>
<keyword evidence="1" id="KW-0472">Membrane</keyword>
<dbReference type="GO" id="GO:0000445">
    <property type="term" value="C:THO complex part of transcription export complex"/>
    <property type="evidence" value="ECO:0007669"/>
    <property type="project" value="TreeGrafter"/>
</dbReference>
<dbReference type="AlphaFoldDB" id="A0AAW2M6P6"/>
<sequence>MESLGQYVSGAKKAKWLVESALVPLRFFQERCEEEFLWESEMIKIKAADLKSKEVRVNTRLLYQQTKFNLLREESEGYAKLVTLLCQVPEPSKNASAATVGIIKSLIGHFDLDPNRVFDIVLECFELQLDNSVFLDLIPIFPKSHASQILGFKFQYYQRMEINTPVPTGLFQLTALLVKKDFIDVDSIYSHLLPKDEDAFEHYNAFSAKRLDEANKIGKINLAATGKDLMDDEKQGDVTVDLFAALDMETTAVAERSSELANNQTLGLLMGFLAVDDWFHAHQLLERLSPLNPVEHLQICGGLFRLIEKTVFPAYKLVCQTQFPTAGVSSGSNVDSESGSLSVDRSFIYLPKELFEMLASAGPYLYRDALLLQKTTRVLRAYYLCAMELVSDGDGAFSSRSVTIGNQNPRLHLKDARLRIEEALGTCLLPSLQLIPANPAVGQEIWELMSLLPYEVRYRLYGEWERDDERFPMVLAARQTARLDTRRILKRLAKENLKQLGRMVAKLAHANPMTVLRTIVHQIEAYRDMIAPVVDAFKYLTQLEYDILEYVVIERLAQGGREKLKDDGLNLSDWLQSLASFWGHLGLVYCLCLLFWLSLSKFWSSKKIKALVLIVTNYFCKELRFCGMLYPVCGLLIISGFAVLIVSGEAGYWSWGGSEPDSFG</sequence>
<dbReference type="PANTHER" id="PTHR21597:SF0">
    <property type="entry name" value="THO COMPLEX SUBUNIT 2"/>
    <property type="match status" value="1"/>
</dbReference>
<protein>
    <submittedName>
        <fullName evidence="4">THO complex subunit</fullName>
    </submittedName>
</protein>
<feature type="domain" description="THO complex subunit 2 N-terminal" evidence="3">
    <location>
        <begin position="14"/>
        <end position="325"/>
    </location>
</feature>
<gene>
    <name evidence="4" type="ORF">Sangu_1759200</name>
</gene>
<evidence type="ECO:0000259" key="2">
    <source>
        <dbReference type="Pfam" id="PF11732"/>
    </source>
</evidence>
<keyword evidence="1" id="KW-1133">Transmembrane helix</keyword>
<dbReference type="InterPro" id="IPR040007">
    <property type="entry name" value="Tho2"/>
</dbReference>
<evidence type="ECO:0000256" key="1">
    <source>
        <dbReference type="SAM" id="Phobius"/>
    </source>
</evidence>
<dbReference type="Pfam" id="PF16134">
    <property type="entry name" value="THOC2_N"/>
    <property type="match status" value="2"/>
</dbReference>